<accession>A0A3R7Y7W8</accession>
<evidence type="ECO:0000313" key="3">
    <source>
        <dbReference type="Proteomes" id="UP000286097"/>
    </source>
</evidence>
<dbReference type="Proteomes" id="UP000286097">
    <property type="component" value="Unassembled WGS sequence"/>
</dbReference>
<reference evidence="2 3" key="1">
    <citation type="submission" date="2018-06" db="EMBL/GenBank/DDBJ databases">
        <title>Comparative genomics of downy mildews reveals potential adaptations to biotrophy.</title>
        <authorList>
            <person name="Fletcher K."/>
            <person name="Klosterman S.J."/>
            <person name="Derevnina L."/>
            <person name="Martin F."/>
            <person name="Koike S."/>
            <person name="Reyes Chin-Wo S."/>
            <person name="Mou B."/>
            <person name="Michelmore R."/>
        </authorList>
    </citation>
    <scope>NUCLEOTIDE SEQUENCE [LARGE SCALE GENOMIC DNA]</scope>
    <source>
        <strain evidence="2 3">R13</strain>
    </source>
</reference>
<feature type="compositionally biased region" description="Basic residues" evidence="1">
    <location>
        <begin position="7"/>
        <end position="17"/>
    </location>
</feature>
<sequence length="62" mass="7367">MIATFRKVGKMHRRTIRRSTLSGRHSAPSRQESDEKTKRHVITGDEKMKVEDEEMHRWDSSE</sequence>
<name>A0A3R7Y7W8_9STRA</name>
<organism evidence="2 3">
    <name type="scientific">Peronospora effusa</name>
    <dbReference type="NCBI Taxonomy" id="542832"/>
    <lineage>
        <taxon>Eukaryota</taxon>
        <taxon>Sar</taxon>
        <taxon>Stramenopiles</taxon>
        <taxon>Oomycota</taxon>
        <taxon>Peronosporomycetes</taxon>
        <taxon>Peronosporales</taxon>
        <taxon>Peronosporaceae</taxon>
        <taxon>Peronospora</taxon>
    </lineage>
</organism>
<gene>
    <name evidence="2" type="ORF">DD237_003487</name>
</gene>
<dbReference type="VEuPathDB" id="FungiDB:DD237_003487"/>
<evidence type="ECO:0000313" key="2">
    <source>
        <dbReference type="EMBL" id="RQM14183.1"/>
    </source>
</evidence>
<dbReference type="EMBL" id="QKXF01000217">
    <property type="protein sequence ID" value="RQM14183.1"/>
    <property type="molecule type" value="Genomic_DNA"/>
</dbReference>
<protein>
    <submittedName>
        <fullName evidence="2">Uncharacterized protein</fullName>
    </submittedName>
</protein>
<dbReference type="AlphaFoldDB" id="A0A3R7Y7W8"/>
<comment type="caution">
    <text evidence="2">The sequence shown here is derived from an EMBL/GenBank/DDBJ whole genome shotgun (WGS) entry which is preliminary data.</text>
</comment>
<evidence type="ECO:0000256" key="1">
    <source>
        <dbReference type="SAM" id="MobiDB-lite"/>
    </source>
</evidence>
<feature type="compositionally biased region" description="Basic and acidic residues" evidence="1">
    <location>
        <begin position="31"/>
        <end position="62"/>
    </location>
</feature>
<feature type="region of interest" description="Disordered" evidence="1">
    <location>
        <begin position="1"/>
        <end position="62"/>
    </location>
</feature>
<proteinExistence type="predicted"/>